<proteinExistence type="inferred from homology"/>
<dbReference type="PANTHER" id="PTHR33392:SF6">
    <property type="entry name" value="POLYISOPRENYL-TEICHOIC ACID--PEPTIDOGLYCAN TEICHOIC ACID TRANSFERASE TAGU"/>
    <property type="match status" value="1"/>
</dbReference>
<keyword evidence="3" id="KW-1133">Transmembrane helix</keyword>
<evidence type="ECO:0000256" key="1">
    <source>
        <dbReference type="ARBA" id="ARBA00006068"/>
    </source>
</evidence>
<evidence type="ECO:0000313" key="6">
    <source>
        <dbReference type="Proteomes" id="UP000759246"/>
    </source>
</evidence>
<comment type="similarity">
    <text evidence="1">Belongs to the LytR/CpsA/Psr (LCP) family.</text>
</comment>
<evidence type="ECO:0000313" key="5">
    <source>
        <dbReference type="EMBL" id="MBF0965893.1"/>
    </source>
</evidence>
<evidence type="ECO:0000256" key="3">
    <source>
        <dbReference type="SAM" id="Phobius"/>
    </source>
</evidence>
<feature type="domain" description="Cell envelope-related transcriptional attenuator" evidence="4">
    <location>
        <begin position="108"/>
        <end position="276"/>
    </location>
</feature>
<feature type="compositionally biased region" description="Basic and acidic residues" evidence="2">
    <location>
        <begin position="435"/>
        <end position="445"/>
    </location>
</feature>
<dbReference type="InterPro" id="IPR004474">
    <property type="entry name" value="LytR_CpsA_psr"/>
</dbReference>
<comment type="caution">
    <text evidence="5">The sequence shown here is derived from an EMBL/GenBank/DDBJ whole genome shotgun (WGS) entry which is preliminary data.</text>
</comment>
<dbReference type="InterPro" id="IPR050922">
    <property type="entry name" value="LytR/CpsA/Psr_CW_biosynth"/>
</dbReference>
<name>A0A929WVK0_9ACTO</name>
<evidence type="ECO:0000256" key="2">
    <source>
        <dbReference type="SAM" id="MobiDB-lite"/>
    </source>
</evidence>
<dbReference type="PANTHER" id="PTHR33392">
    <property type="entry name" value="POLYISOPRENYL-TEICHOIC ACID--PEPTIDOGLYCAN TEICHOIC ACID TRANSFERASE TAGU"/>
    <property type="match status" value="1"/>
</dbReference>
<feature type="compositionally biased region" description="Low complexity" evidence="2">
    <location>
        <begin position="380"/>
        <end position="413"/>
    </location>
</feature>
<organism evidence="5 6">
    <name type="scientific">Actinomyces bouchesdurhonensis</name>
    <dbReference type="NCBI Taxonomy" id="1852361"/>
    <lineage>
        <taxon>Bacteria</taxon>
        <taxon>Bacillati</taxon>
        <taxon>Actinomycetota</taxon>
        <taxon>Actinomycetes</taxon>
        <taxon>Actinomycetales</taxon>
        <taxon>Actinomycetaceae</taxon>
        <taxon>Actinomyces</taxon>
    </lineage>
</organism>
<feature type="compositionally biased region" description="Low complexity" evidence="2">
    <location>
        <begin position="425"/>
        <end position="434"/>
    </location>
</feature>
<dbReference type="EMBL" id="JABZGF010000021">
    <property type="protein sequence ID" value="MBF0965893.1"/>
    <property type="molecule type" value="Genomic_DNA"/>
</dbReference>
<protein>
    <submittedName>
        <fullName evidence="5">LCP family protein</fullName>
    </submittedName>
</protein>
<dbReference type="AlphaFoldDB" id="A0A929WVK0"/>
<dbReference type="Pfam" id="PF03816">
    <property type="entry name" value="LytR_cpsA_psr"/>
    <property type="match status" value="1"/>
</dbReference>
<feature type="transmembrane region" description="Helical" evidence="3">
    <location>
        <begin position="20"/>
        <end position="44"/>
    </location>
</feature>
<gene>
    <name evidence="5" type="ORF">HXK09_01760</name>
</gene>
<feature type="compositionally biased region" description="Polar residues" evidence="2">
    <location>
        <begin position="414"/>
        <end position="424"/>
    </location>
</feature>
<dbReference type="Gene3D" id="3.40.630.190">
    <property type="entry name" value="LCP protein"/>
    <property type="match status" value="1"/>
</dbReference>
<sequence>MSNVNLRPIQHSAVNFGRFGLLRSALAVLMAGVLFVASTGGFLYARLTAQFADRVVDINAYVSDGQNKATPDSFEGRAVNILVVGTDSRNGASGNIGAGDEDEVPGLRNDSTMVIHVSADRSRVQVVSIPRDTLVDIPSCKHRDGSTSDPMSNEMFNNAMFYGADGGNTDEDIAPGIACVKATVEKMSGMPIDAFMVVNFAGFINMIDALGGIWFNIPERIEDESASLFIDAGCWKLDGTQSLAYMRSRKGQGDGSDISRIGRQQQLISAMLREIQSKDYVTDSGALLTFLQAAIASVNVSSNLGDARADLTLLLNVLSKTERANIQFVTMPVEEPSWDPNRRIASEPMARNVWNALKNDQGLPVGTTYTDGNGAQLVVPDPTAATASPSPAPTDDTTTSPSDNSNGDSTTNPADNTEQSASVTNNAANQAAAEKNAESCPPKDK</sequence>
<keyword evidence="3" id="KW-0472">Membrane</keyword>
<feature type="region of interest" description="Disordered" evidence="2">
    <location>
        <begin position="365"/>
        <end position="445"/>
    </location>
</feature>
<reference evidence="5" key="1">
    <citation type="submission" date="2020-04" db="EMBL/GenBank/DDBJ databases">
        <title>Deep metagenomics examines the oral microbiome during advanced dental caries in children, revealing novel taxa and co-occurrences with host molecules.</title>
        <authorList>
            <person name="Baker J.L."/>
            <person name="Morton J.T."/>
            <person name="Dinis M."/>
            <person name="Alvarez R."/>
            <person name="Tran N.C."/>
            <person name="Knight R."/>
            <person name="Edlund A."/>
        </authorList>
    </citation>
    <scope>NUCLEOTIDE SEQUENCE</scope>
    <source>
        <strain evidence="5">JCVI_30_bin.13</strain>
    </source>
</reference>
<accession>A0A929WVK0</accession>
<dbReference type="NCBIfam" id="TIGR00350">
    <property type="entry name" value="lytR_cpsA_psr"/>
    <property type="match status" value="1"/>
</dbReference>
<evidence type="ECO:0000259" key="4">
    <source>
        <dbReference type="Pfam" id="PF03816"/>
    </source>
</evidence>
<keyword evidence="3" id="KW-0812">Transmembrane</keyword>
<dbReference type="Proteomes" id="UP000759246">
    <property type="component" value="Unassembled WGS sequence"/>
</dbReference>